<name>K2PMZ6_9FLAO</name>
<protein>
    <recommendedName>
        <fullName evidence="4">Bacteroidetes-specific membrane protein</fullName>
    </recommendedName>
</protein>
<dbReference type="NCBIfam" id="TIGR03519">
    <property type="entry name" value="T9SS_PorP_fam"/>
    <property type="match status" value="1"/>
</dbReference>
<evidence type="ECO:0000313" key="3">
    <source>
        <dbReference type="Proteomes" id="UP000007364"/>
    </source>
</evidence>
<dbReference type="Pfam" id="PF11751">
    <property type="entry name" value="PorP_SprF"/>
    <property type="match status" value="1"/>
</dbReference>
<dbReference type="EMBL" id="AMSG01000044">
    <property type="protein sequence ID" value="EKF53880.1"/>
    <property type="molecule type" value="Genomic_DNA"/>
</dbReference>
<organism evidence="2 3">
    <name type="scientific">Galbibacter marinus</name>
    <dbReference type="NCBI Taxonomy" id="555500"/>
    <lineage>
        <taxon>Bacteria</taxon>
        <taxon>Pseudomonadati</taxon>
        <taxon>Bacteroidota</taxon>
        <taxon>Flavobacteriia</taxon>
        <taxon>Flavobacteriales</taxon>
        <taxon>Flavobacteriaceae</taxon>
        <taxon>Galbibacter</taxon>
    </lineage>
</organism>
<dbReference type="Proteomes" id="UP000007364">
    <property type="component" value="Unassembled WGS sequence"/>
</dbReference>
<evidence type="ECO:0000256" key="1">
    <source>
        <dbReference type="SAM" id="SignalP"/>
    </source>
</evidence>
<keyword evidence="3" id="KW-1185">Reference proteome</keyword>
<evidence type="ECO:0000313" key="2">
    <source>
        <dbReference type="EMBL" id="EKF53880.1"/>
    </source>
</evidence>
<dbReference type="eggNOG" id="COG0226">
    <property type="taxonomic scope" value="Bacteria"/>
</dbReference>
<dbReference type="OrthoDB" id="1114455at2"/>
<keyword evidence="1" id="KW-0732">Signal</keyword>
<dbReference type="RefSeq" id="WP_008992883.1">
    <property type="nucleotide sequence ID" value="NZ_AMSG01000044.1"/>
</dbReference>
<reference evidence="2 3" key="1">
    <citation type="journal article" date="2012" name="J. Bacteriol.">
        <title>Genome Sequence of Galbibacter marinum Type Strain ck-I2-15.</title>
        <authorList>
            <person name="Lai Q."/>
            <person name="Li C."/>
            <person name="Shao Z."/>
        </authorList>
    </citation>
    <scope>NUCLEOTIDE SEQUENCE [LARGE SCALE GENOMIC DNA]</scope>
    <source>
        <strain evidence="3">ck-I2-15</strain>
    </source>
</reference>
<sequence length="302" mass="33585">MKKIILVLGLLVAGMTYGQQEPQFTQFMYNTISVNPGYAGTRGTTSMFGLHRRQWIGLEGAPTTSQFSIHAPVSYRGHGMGLTIVNDEIGPATDTYLNASFAYKVRVGNNIWLNMAVMAGGGFLNVNYNKLDIYDKDDLLLTGQLSKFSPNFGAGLYLYSDKWYAGLSIPSILETHFYDDVQQSVAREQMHFYFMAGYVFDLSSELKFKPATIVKAVSGAPIAVDLTANFLIRERLTLGVAYRWDAAVSALAGFEVSPGLQIGYAYDHDTHSLGNYNSGSHEIFIRFDFMSARGRMVNPRFF</sequence>
<evidence type="ECO:0008006" key="4">
    <source>
        <dbReference type="Google" id="ProtNLM"/>
    </source>
</evidence>
<comment type="caution">
    <text evidence="2">The sequence shown here is derived from an EMBL/GenBank/DDBJ whole genome shotgun (WGS) entry which is preliminary data.</text>
</comment>
<feature type="chain" id="PRO_5003863142" description="Bacteroidetes-specific membrane protein" evidence="1">
    <location>
        <begin position="19"/>
        <end position="302"/>
    </location>
</feature>
<gene>
    <name evidence="2" type="ORF">I215_15305</name>
</gene>
<dbReference type="PATRIC" id="fig|555500.3.peg.3153"/>
<feature type="signal peptide" evidence="1">
    <location>
        <begin position="1"/>
        <end position="18"/>
    </location>
</feature>
<dbReference type="STRING" id="555500.I215_15305"/>
<dbReference type="InterPro" id="IPR019861">
    <property type="entry name" value="PorP/SprF_Bacteroidetes"/>
</dbReference>
<accession>K2PMZ6</accession>
<dbReference type="AlphaFoldDB" id="K2PMZ6"/>
<proteinExistence type="predicted"/>